<gene>
    <name evidence="2" type="ORF">BU23DRAFT_634608</name>
</gene>
<dbReference type="Proteomes" id="UP000800036">
    <property type="component" value="Unassembled WGS sequence"/>
</dbReference>
<feature type="non-terminal residue" evidence="2">
    <location>
        <position position="1"/>
    </location>
</feature>
<evidence type="ECO:0000256" key="1">
    <source>
        <dbReference type="SAM" id="MobiDB-lite"/>
    </source>
</evidence>
<reference evidence="2" key="1">
    <citation type="journal article" date="2020" name="Stud. Mycol.">
        <title>101 Dothideomycetes genomes: a test case for predicting lifestyles and emergence of pathogens.</title>
        <authorList>
            <person name="Haridas S."/>
            <person name="Albert R."/>
            <person name="Binder M."/>
            <person name="Bloem J."/>
            <person name="Labutti K."/>
            <person name="Salamov A."/>
            <person name="Andreopoulos B."/>
            <person name="Baker S."/>
            <person name="Barry K."/>
            <person name="Bills G."/>
            <person name="Bluhm B."/>
            <person name="Cannon C."/>
            <person name="Castanera R."/>
            <person name="Culley D."/>
            <person name="Daum C."/>
            <person name="Ezra D."/>
            <person name="Gonzalez J."/>
            <person name="Henrissat B."/>
            <person name="Kuo A."/>
            <person name="Liang C."/>
            <person name="Lipzen A."/>
            <person name="Lutzoni F."/>
            <person name="Magnuson J."/>
            <person name="Mondo S."/>
            <person name="Nolan M."/>
            <person name="Ohm R."/>
            <person name="Pangilinan J."/>
            <person name="Park H.-J."/>
            <person name="Ramirez L."/>
            <person name="Alfaro M."/>
            <person name="Sun H."/>
            <person name="Tritt A."/>
            <person name="Yoshinaga Y."/>
            <person name="Zwiers L.-H."/>
            <person name="Turgeon B."/>
            <person name="Goodwin S."/>
            <person name="Spatafora J."/>
            <person name="Crous P."/>
            <person name="Grigoriev I."/>
        </authorList>
    </citation>
    <scope>NUCLEOTIDE SEQUENCE</scope>
    <source>
        <strain evidence="2">CBS 107.79</strain>
    </source>
</reference>
<keyword evidence="3" id="KW-1185">Reference proteome</keyword>
<dbReference type="EMBL" id="ML976671">
    <property type="protein sequence ID" value="KAF1975375.1"/>
    <property type="molecule type" value="Genomic_DNA"/>
</dbReference>
<feature type="region of interest" description="Disordered" evidence="1">
    <location>
        <begin position="29"/>
        <end position="110"/>
    </location>
</feature>
<proteinExistence type="predicted"/>
<feature type="compositionally biased region" description="Basic and acidic residues" evidence="1">
    <location>
        <begin position="29"/>
        <end position="42"/>
    </location>
</feature>
<protein>
    <submittedName>
        <fullName evidence="2">Uncharacterized protein</fullName>
    </submittedName>
</protein>
<sequence length="335" mass="37213">EVLVHIATPATRANDDLYQSLAEAYLDFEPHVPRKDPTHDEALPQSITAGMDHQSSQKQAPESDSALPTIRSMDSYGSFPSHVTSGQRSSDPNGFANSEAPSSPEDVSMSRLERLERIQTKWKEQKTPKSSLANSRRKSNSAFIILADDSVFIDDTQKAFEAIESQLLDDWSVTSEEEAPAQSQPDVPPHIPADVSLFVNPARQPETRIAHFVNPTPERPVDMDQPTLNVVTVEKKARPPSSQHSVVPVNTNSRDTSELSHLQDLSHSGNFQELLTIVSPPSVEITMESPGTLPSQVTSYLENIKQQNPERFKPKTAVRKLDADERGHWRVDSRL</sequence>
<evidence type="ECO:0000313" key="3">
    <source>
        <dbReference type="Proteomes" id="UP000800036"/>
    </source>
</evidence>
<evidence type="ECO:0000313" key="2">
    <source>
        <dbReference type="EMBL" id="KAF1975375.1"/>
    </source>
</evidence>
<name>A0A6A5VE60_9PLEO</name>
<accession>A0A6A5VE60</accession>
<dbReference type="AlphaFoldDB" id="A0A6A5VE60"/>
<dbReference type="OrthoDB" id="5395975at2759"/>
<organism evidence="2 3">
    <name type="scientific">Bimuria novae-zelandiae CBS 107.79</name>
    <dbReference type="NCBI Taxonomy" id="1447943"/>
    <lineage>
        <taxon>Eukaryota</taxon>
        <taxon>Fungi</taxon>
        <taxon>Dikarya</taxon>
        <taxon>Ascomycota</taxon>
        <taxon>Pezizomycotina</taxon>
        <taxon>Dothideomycetes</taxon>
        <taxon>Pleosporomycetidae</taxon>
        <taxon>Pleosporales</taxon>
        <taxon>Massarineae</taxon>
        <taxon>Didymosphaeriaceae</taxon>
        <taxon>Bimuria</taxon>
    </lineage>
</organism>
<feature type="compositionally biased region" description="Polar residues" evidence="1">
    <location>
        <begin position="45"/>
        <end position="62"/>
    </location>
</feature>
<feature type="compositionally biased region" description="Polar residues" evidence="1">
    <location>
        <begin position="81"/>
        <end position="101"/>
    </location>
</feature>